<organism evidence="1 2">
    <name type="scientific">Chitinophaga sancti</name>
    <dbReference type="NCBI Taxonomy" id="1004"/>
    <lineage>
        <taxon>Bacteria</taxon>
        <taxon>Pseudomonadati</taxon>
        <taxon>Bacteroidota</taxon>
        <taxon>Chitinophagia</taxon>
        <taxon>Chitinophagales</taxon>
        <taxon>Chitinophagaceae</taxon>
        <taxon>Chitinophaga</taxon>
    </lineage>
</organism>
<accession>A0A1K1SZM5</accession>
<reference evidence="1 2" key="1">
    <citation type="submission" date="2016-11" db="EMBL/GenBank/DDBJ databases">
        <authorList>
            <person name="Jaros S."/>
            <person name="Januszkiewicz K."/>
            <person name="Wedrychowicz H."/>
        </authorList>
    </citation>
    <scope>NUCLEOTIDE SEQUENCE [LARGE SCALE GENOMIC DNA]</scope>
    <source>
        <strain evidence="1 2">DSM 784</strain>
    </source>
</reference>
<protein>
    <submittedName>
        <fullName evidence="1">Uncharacterized protein</fullName>
    </submittedName>
</protein>
<dbReference type="Proteomes" id="UP000183788">
    <property type="component" value="Unassembled WGS sequence"/>
</dbReference>
<evidence type="ECO:0000313" key="2">
    <source>
        <dbReference type="Proteomes" id="UP000183788"/>
    </source>
</evidence>
<evidence type="ECO:0000313" key="1">
    <source>
        <dbReference type="EMBL" id="SFW89700.1"/>
    </source>
</evidence>
<proteinExistence type="predicted"/>
<dbReference type="STRING" id="1004.SAMN05661012_06481"/>
<dbReference type="AlphaFoldDB" id="A0A1K1SZM5"/>
<name>A0A1K1SZM5_9BACT</name>
<gene>
    <name evidence="1" type="ORF">SAMN05661012_06481</name>
</gene>
<sequence>MKDDFCCNEFYYCGKWRYVTNSKNTIVLSDTIKAVFDDYHEAFKVYNRDKHYFQLYPPHYYFPIISNDTITIKKNGRKILFRDLKFERQTIFDRKNLSKTRALLIAHELVYTLKMPNKEFKSRFGKGKRQMLKAKTKELMICPDFIFPMKMHRKGS</sequence>
<dbReference type="EMBL" id="FPIZ01000042">
    <property type="protein sequence ID" value="SFW89700.1"/>
    <property type="molecule type" value="Genomic_DNA"/>
</dbReference>